<dbReference type="PANTHER" id="PTHR23245:SF36">
    <property type="entry name" value="TRNA (GUANINE(37)-N1)-METHYLTRANSFERASE"/>
    <property type="match status" value="1"/>
</dbReference>
<keyword evidence="8 11" id="KW-0539">Nucleus</keyword>
<comment type="function">
    <text evidence="9">Involved in mitochondrial tRNA methylation. Specifically methylates the N1 position of guanosine-37 in various tRNAs. Methylation is not dependent on the nature of the nucleoside 5' of the target nucleoside. This is the first step in the biosynthesis of wybutosine (yW), a modified base adjacent to the anticodon of tRNAs and required for accurate decoding.</text>
</comment>
<dbReference type="SUPFAM" id="SSF53335">
    <property type="entry name" value="S-adenosyl-L-methionine-dependent methyltransferases"/>
    <property type="match status" value="1"/>
</dbReference>
<evidence type="ECO:0000256" key="5">
    <source>
        <dbReference type="ARBA" id="ARBA00022691"/>
    </source>
</evidence>
<evidence type="ECO:0000256" key="1">
    <source>
        <dbReference type="ARBA" id="ARBA00009775"/>
    </source>
</evidence>
<dbReference type="GO" id="GO:0005634">
    <property type="term" value="C:nucleus"/>
    <property type="evidence" value="ECO:0007669"/>
    <property type="project" value="UniProtKB-SubCell"/>
</dbReference>
<keyword evidence="2 11" id="KW-0963">Cytoplasm</keyword>
<evidence type="ECO:0000313" key="13">
    <source>
        <dbReference type="EMBL" id="KAJ1107780.1"/>
    </source>
</evidence>
<dbReference type="InterPro" id="IPR056744">
    <property type="entry name" value="TRM5/TYW2-like_N"/>
</dbReference>
<dbReference type="EMBL" id="JANPWB010000013">
    <property type="protein sequence ID" value="KAJ1107780.1"/>
    <property type="molecule type" value="Genomic_DNA"/>
</dbReference>
<keyword evidence="14" id="KW-1185">Reference proteome</keyword>
<comment type="caution">
    <text evidence="13">The sequence shown here is derived from an EMBL/GenBank/DDBJ whole genome shotgun (WGS) entry which is preliminary data.</text>
</comment>
<dbReference type="GO" id="GO:0002939">
    <property type="term" value="P:tRNA N1-guanine methylation"/>
    <property type="evidence" value="ECO:0007669"/>
    <property type="project" value="TreeGrafter"/>
</dbReference>
<dbReference type="FunFam" id="3.40.50.150:FF:000102">
    <property type="entry name" value="tRNA (guanine(37)-N1)-methyltransferase"/>
    <property type="match status" value="1"/>
</dbReference>
<protein>
    <recommendedName>
        <fullName evidence="11">tRNA (guanine(37)-N1)-methyltransferase</fullName>
        <ecNumber evidence="11">2.1.1.228</ecNumber>
    </recommendedName>
    <alternativeName>
        <fullName evidence="11">M1G-methyltransferase</fullName>
    </alternativeName>
    <alternativeName>
        <fullName evidence="11">tRNA [GM37] methyltransferase</fullName>
    </alternativeName>
    <alternativeName>
        <fullName evidence="11">tRNA methyltransferase 5 homolog</fullName>
    </alternativeName>
</protein>
<comment type="catalytic activity">
    <reaction evidence="10 11">
        <text>guanosine(37) in tRNA + S-adenosyl-L-methionine = N(1)-methylguanosine(37) in tRNA + S-adenosyl-L-homocysteine + H(+)</text>
        <dbReference type="Rhea" id="RHEA:36899"/>
        <dbReference type="Rhea" id="RHEA-COMP:10145"/>
        <dbReference type="Rhea" id="RHEA-COMP:10147"/>
        <dbReference type="ChEBI" id="CHEBI:15378"/>
        <dbReference type="ChEBI" id="CHEBI:57856"/>
        <dbReference type="ChEBI" id="CHEBI:59789"/>
        <dbReference type="ChEBI" id="CHEBI:73542"/>
        <dbReference type="ChEBI" id="CHEBI:74269"/>
        <dbReference type="EC" id="2.1.1.228"/>
    </reaction>
</comment>
<dbReference type="KEGG" id="pwl:138259574"/>
<dbReference type="FunFam" id="3.30.300.110:FF:000001">
    <property type="entry name" value="tRNA (guanine(37)-N1)-methyltransferase"/>
    <property type="match status" value="1"/>
</dbReference>
<feature type="binding site" evidence="11">
    <location>
        <begin position="349"/>
        <end position="350"/>
    </location>
    <ligand>
        <name>S-adenosyl-L-methionine</name>
        <dbReference type="ChEBI" id="CHEBI:59789"/>
    </ligand>
</feature>
<accession>A0AAV7N518</accession>
<evidence type="ECO:0000256" key="6">
    <source>
        <dbReference type="ARBA" id="ARBA00022694"/>
    </source>
</evidence>
<reference evidence="13" key="1">
    <citation type="journal article" date="2022" name="bioRxiv">
        <title>Sequencing and chromosome-scale assembly of the giantPleurodeles waltlgenome.</title>
        <authorList>
            <person name="Brown T."/>
            <person name="Elewa A."/>
            <person name="Iarovenko S."/>
            <person name="Subramanian E."/>
            <person name="Araus A.J."/>
            <person name="Petzold A."/>
            <person name="Susuki M."/>
            <person name="Suzuki K.-i.T."/>
            <person name="Hayashi T."/>
            <person name="Toyoda A."/>
            <person name="Oliveira C."/>
            <person name="Osipova E."/>
            <person name="Leigh N.D."/>
            <person name="Simon A."/>
            <person name="Yun M.H."/>
        </authorList>
    </citation>
    <scope>NUCLEOTIDE SEQUENCE</scope>
    <source>
        <strain evidence="13">20211129_DDA</strain>
        <tissue evidence="13">Liver</tissue>
    </source>
</reference>
<evidence type="ECO:0000256" key="11">
    <source>
        <dbReference type="HAMAP-Rule" id="MF_03152"/>
    </source>
</evidence>
<dbReference type="GO" id="GO:0070901">
    <property type="term" value="P:mitochondrial tRNA methylation"/>
    <property type="evidence" value="ECO:0007669"/>
    <property type="project" value="UniProtKB-ARBA"/>
</dbReference>
<dbReference type="GO" id="GO:0005759">
    <property type="term" value="C:mitochondrial matrix"/>
    <property type="evidence" value="ECO:0007669"/>
    <property type="project" value="UniProtKB-SubCell"/>
</dbReference>
<feature type="binding site" evidence="11">
    <location>
        <position position="283"/>
    </location>
    <ligand>
        <name>S-adenosyl-L-methionine</name>
        <dbReference type="ChEBI" id="CHEBI:59789"/>
    </ligand>
</feature>
<dbReference type="CTD" id="57570"/>
<dbReference type="InterPro" id="IPR030382">
    <property type="entry name" value="MeTrfase_TRM5/TYW2"/>
</dbReference>
<dbReference type="InterPro" id="IPR056743">
    <property type="entry name" value="TRM5-TYW2-like_MTfase"/>
</dbReference>
<dbReference type="Gene3D" id="3.40.50.150">
    <property type="entry name" value="Vaccinia Virus protein VP39"/>
    <property type="match status" value="1"/>
</dbReference>
<evidence type="ECO:0000256" key="3">
    <source>
        <dbReference type="ARBA" id="ARBA00022603"/>
    </source>
</evidence>
<comment type="similarity">
    <text evidence="11">Belongs to the TRM5 / TYW2 family.</text>
</comment>
<dbReference type="Pfam" id="PF02475">
    <property type="entry name" value="TRM5-TYW2_MTfase"/>
    <property type="match status" value="1"/>
</dbReference>
<evidence type="ECO:0000256" key="8">
    <source>
        <dbReference type="ARBA" id="ARBA00023242"/>
    </source>
</evidence>
<comment type="function">
    <text evidence="11">Specifically methylates the N1 position of guanosine-37 in various cytoplasmic and mitochondrial tRNAs. Methylation is not dependent on the nature of the nucleoside 5' of the target nucleoside. This is the first step in the biosynthesis of wybutosine (yW), a modified base adjacent to the anticodon of tRNAs and required for accurate decoding.</text>
</comment>
<dbReference type="InterPro" id="IPR029063">
    <property type="entry name" value="SAM-dependent_MTases_sf"/>
</dbReference>
<keyword evidence="4 11" id="KW-0808">Transferase</keyword>
<dbReference type="EC" id="2.1.1.228" evidence="11"/>
<dbReference type="Gene3D" id="3.30.300.110">
    <property type="entry name" value="Met-10+ protein-like domains"/>
    <property type="match status" value="1"/>
</dbReference>
<organism evidence="13 14">
    <name type="scientific">Pleurodeles waltl</name>
    <name type="common">Iberian ribbed newt</name>
    <dbReference type="NCBI Taxonomy" id="8319"/>
    <lineage>
        <taxon>Eukaryota</taxon>
        <taxon>Metazoa</taxon>
        <taxon>Chordata</taxon>
        <taxon>Craniata</taxon>
        <taxon>Vertebrata</taxon>
        <taxon>Euteleostomi</taxon>
        <taxon>Amphibia</taxon>
        <taxon>Batrachia</taxon>
        <taxon>Caudata</taxon>
        <taxon>Salamandroidea</taxon>
        <taxon>Salamandridae</taxon>
        <taxon>Pleurodelinae</taxon>
        <taxon>Pleurodeles</taxon>
    </lineage>
</organism>
<evidence type="ECO:0000259" key="12">
    <source>
        <dbReference type="PROSITE" id="PS51684"/>
    </source>
</evidence>
<keyword evidence="6 11" id="KW-0819">tRNA processing</keyword>
<evidence type="ECO:0000256" key="9">
    <source>
        <dbReference type="ARBA" id="ARBA00045951"/>
    </source>
</evidence>
<feature type="binding site" evidence="11">
    <location>
        <position position="382"/>
    </location>
    <ligand>
        <name>S-adenosyl-L-methionine</name>
        <dbReference type="ChEBI" id="CHEBI:59789"/>
    </ligand>
</feature>
<evidence type="ECO:0000256" key="2">
    <source>
        <dbReference type="ARBA" id="ARBA00022490"/>
    </source>
</evidence>
<dbReference type="RefSeq" id="XP_069063507.1">
    <property type="nucleotide sequence ID" value="XM_069207406.1"/>
</dbReference>
<proteinExistence type="inferred from homology"/>
<dbReference type="InterPro" id="IPR025792">
    <property type="entry name" value="tRNA_Gua_MeTrfase_euk"/>
</dbReference>
<sequence length="498" mass="56924">MRILWSIYVWSVSRPPKSHHRIGTESILCLGYLTQNYSELLRLCSFQRQYFSAIPEMPETKVDAELHSPNPEVRGMTVLNRSAFKRTITVPALTVKKDIIHRLMKSLKNKVLHRPGLKRVVDDLKDEDKKLVLLDPCKISCQESLEKDELLLLEEMGITPQIIKYDLELSYENFKTEEILRAVLPEGQDVTSGFSRIGHIAHMNLREHQLPYKNLIGQVIMDKNPGVTSVVNKTNTIDTTYRNFQMEILAGDNNMITKVRENNTSYEFDFSKVYWNPRLSTEHERIIGLLKSGDILFDVFAGVGPFAIPAAKKNCTVFANDLNPESYKWLLHNCKLNKVDKKVQTFNMDGRDFISLTVKEQLTQQLALPPEERKNSVHVVMNLPGLAVEFLDAFQGLLEEQPSRNVTLPTVHCYSFSKDDNPAGDIRRRAETFVGASIEECSSIHLVRNVAPNKEMMCISFRIPDVVLYKKVATLEAADEPSSKRIRIDEESTEKRSN</sequence>
<dbReference type="GO" id="GO:0052906">
    <property type="term" value="F:tRNA (guanine(37)-N1)-methyltransferase activity"/>
    <property type="evidence" value="ECO:0007669"/>
    <property type="project" value="UniProtKB-UniRule"/>
</dbReference>
<feature type="domain" description="SAM-dependent methyltransferase TRM5/TYW2-type" evidence="12">
    <location>
        <begin position="194"/>
        <end position="465"/>
    </location>
</feature>
<comment type="subunit">
    <text evidence="11">Monomer.</text>
</comment>
<dbReference type="PROSITE" id="PS51684">
    <property type="entry name" value="SAM_MT_TRM5_TYW2"/>
    <property type="match status" value="1"/>
</dbReference>
<gene>
    <name evidence="11" type="primary">TRMT5</name>
    <name evidence="11" type="synonym">TRM5</name>
    <name evidence="13" type="ORF">NDU88_005169</name>
</gene>
<keyword evidence="7 11" id="KW-0496">Mitochondrion</keyword>
<keyword evidence="5 11" id="KW-0949">S-adenosyl-L-methionine</keyword>
<evidence type="ECO:0000313" key="14">
    <source>
        <dbReference type="Proteomes" id="UP001066276"/>
    </source>
</evidence>
<evidence type="ECO:0000256" key="4">
    <source>
        <dbReference type="ARBA" id="ARBA00022679"/>
    </source>
</evidence>
<dbReference type="PANTHER" id="PTHR23245">
    <property type="entry name" value="TRNA METHYLTRANSFERASE"/>
    <property type="match status" value="1"/>
</dbReference>
<comment type="similarity">
    <text evidence="1">Belongs to the class I-like SAM-binding methyltransferase superfamily. TRM5/TYW2 family.</text>
</comment>
<keyword evidence="3 11" id="KW-0489">Methyltransferase</keyword>
<comment type="subcellular location">
    <subcellularLocation>
        <location evidence="11">Mitochondrion matrix</location>
    </subcellularLocation>
    <subcellularLocation>
        <location evidence="11">Nucleus</location>
    </subcellularLocation>
    <subcellularLocation>
        <location evidence="11">Cytoplasm</location>
    </subcellularLocation>
    <text evidence="11">Predominantly in the mitochondria and in the nucleus.</text>
</comment>
<dbReference type="HAMAP" id="MF_03152">
    <property type="entry name" value="TRM5"/>
    <property type="match status" value="1"/>
</dbReference>
<evidence type="ECO:0000256" key="7">
    <source>
        <dbReference type="ARBA" id="ARBA00023128"/>
    </source>
</evidence>
<dbReference type="AlphaFoldDB" id="A0AAV7N518"/>
<dbReference type="GeneID" id="138259574"/>
<dbReference type="Pfam" id="PF25133">
    <property type="entry name" value="TYW2_N_2"/>
    <property type="match status" value="1"/>
</dbReference>
<dbReference type="Proteomes" id="UP001066276">
    <property type="component" value="Chromosome 9"/>
</dbReference>
<name>A0AAV7N518_PLEWA</name>
<feature type="binding site" evidence="11">
    <location>
        <begin position="321"/>
        <end position="322"/>
    </location>
    <ligand>
        <name>S-adenosyl-L-methionine</name>
        <dbReference type="ChEBI" id="CHEBI:59789"/>
    </ligand>
</feature>
<evidence type="ECO:0000256" key="10">
    <source>
        <dbReference type="ARBA" id="ARBA00047783"/>
    </source>
</evidence>